<dbReference type="GO" id="GO:0098797">
    <property type="term" value="C:plasma membrane protein complex"/>
    <property type="evidence" value="ECO:0007669"/>
    <property type="project" value="TreeGrafter"/>
</dbReference>
<keyword evidence="9" id="KW-0472">Membrane</keyword>
<dbReference type="Pfam" id="PF03544">
    <property type="entry name" value="TonB_C"/>
    <property type="match status" value="1"/>
</dbReference>
<keyword evidence="5" id="KW-0997">Cell inner membrane</keyword>
<dbReference type="InterPro" id="IPR003538">
    <property type="entry name" value="TonB"/>
</dbReference>
<dbReference type="GO" id="GO:0015891">
    <property type="term" value="P:siderophore transport"/>
    <property type="evidence" value="ECO:0007669"/>
    <property type="project" value="InterPro"/>
</dbReference>
<gene>
    <name evidence="11" type="ORF">METZ01_LOCUS301282</name>
</gene>
<dbReference type="PRINTS" id="PR01374">
    <property type="entry name" value="TONBPROTEIN"/>
</dbReference>
<evidence type="ECO:0000256" key="4">
    <source>
        <dbReference type="ARBA" id="ARBA00022475"/>
    </source>
</evidence>
<keyword evidence="6" id="KW-0812">Transmembrane</keyword>
<feature type="domain" description="TonB C-terminal" evidence="10">
    <location>
        <begin position="41"/>
        <end position="137"/>
    </location>
</feature>
<dbReference type="EMBL" id="UINC01093754">
    <property type="protein sequence ID" value="SVC48428.1"/>
    <property type="molecule type" value="Genomic_DNA"/>
</dbReference>
<evidence type="ECO:0000256" key="7">
    <source>
        <dbReference type="ARBA" id="ARBA00022927"/>
    </source>
</evidence>
<evidence type="ECO:0000256" key="6">
    <source>
        <dbReference type="ARBA" id="ARBA00022692"/>
    </source>
</evidence>
<dbReference type="GO" id="GO:0031992">
    <property type="term" value="F:energy transducer activity"/>
    <property type="evidence" value="ECO:0007669"/>
    <property type="project" value="InterPro"/>
</dbReference>
<sequence>MKKLLLLLSLLLATNASAHSGDTGEHTHIFNQCETKEKIDTLNQPPVLLKLNAPKYPRKAQQKGIEGRVFVLFDVDEGGKVINPKVKWSENKVFDSSALKSISSSEYKPALENGKPILSKGLPYLITFLMQGSENKLELGSEFNNLVMKVKAGLRTGKVESPLKKIDSLLARENLEERARAGLLYLKALSLYTIKAPNEEIKSLLIESKQHYVKEIVQSETGGFLIQGVTFMKLQTFGGILLGQMYLDESSWQKAEKELSEAILASKGTGLKSQRFYQAYLQLGMASYNQQKWCLASKSWEEAKILAEEYQINFPEQLAEPFKYAQSKI</sequence>
<name>A0A382MIW7_9ZZZZ</name>
<evidence type="ECO:0000256" key="9">
    <source>
        <dbReference type="ARBA" id="ARBA00023136"/>
    </source>
</evidence>
<dbReference type="GO" id="GO:0055085">
    <property type="term" value="P:transmembrane transport"/>
    <property type="evidence" value="ECO:0007669"/>
    <property type="project" value="InterPro"/>
</dbReference>
<keyword evidence="8" id="KW-1133">Transmembrane helix</keyword>
<evidence type="ECO:0000256" key="5">
    <source>
        <dbReference type="ARBA" id="ARBA00022519"/>
    </source>
</evidence>
<proteinExistence type="inferred from homology"/>
<evidence type="ECO:0000259" key="10">
    <source>
        <dbReference type="PROSITE" id="PS52015"/>
    </source>
</evidence>
<reference evidence="11" key="1">
    <citation type="submission" date="2018-05" db="EMBL/GenBank/DDBJ databases">
        <authorList>
            <person name="Lanie J.A."/>
            <person name="Ng W.-L."/>
            <person name="Kazmierczak K.M."/>
            <person name="Andrzejewski T.M."/>
            <person name="Davidsen T.M."/>
            <person name="Wayne K.J."/>
            <person name="Tettelin H."/>
            <person name="Glass J.I."/>
            <person name="Rusch D."/>
            <person name="Podicherti R."/>
            <person name="Tsui H.-C.T."/>
            <person name="Winkler M.E."/>
        </authorList>
    </citation>
    <scope>NUCLEOTIDE SEQUENCE</scope>
</reference>
<keyword evidence="4" id="KW-1003">Cell membrane</keyword>
<dbReference type="SUPFAM" id="SSF48452">
    <property type="entry name" value="TPR-like"/>
    <property type="match status" value="1"/>
</dbReference>
<protein>
    <recommendedName>
        <fullName evidence="10">TonB C-terminal domain-containing protein</fullName>
    </recommendedName>
</protein>
<dbReference type="PANTHER" id="PTHR33446:SF2">
    <property type="entry name" value="PROTEIN TONB"/>
    <property type="match status" value="1"/>
</dbReference>
<dbReference type="InterPro" id="IPR051045">
    <property type="entry name" value="TonB-dependent_transducer"/>
</dbReference>
<evidence type="ECO:0000256" key="8">
    <source>
        <dbReference type="ARBA" id="ARBA00022989"/>
    </source>
</evidence>
<dbReference type="GO" id="GO:0030288">
    <property type="term" value="C:outer membrane-bounded periplasmic space"/>
    <property type="evidence" value="ECO:0007669"/>
    <property type="project" value="InterPro"/>
</dbReference>
<comment type="similarity">
    <text evidence="2">Belongs to the TonB family.</text>
</comment>
<dbReference type="NCBIfam" id="TIGR01352">
    <property type="entry name" value="tonB_Cterm"/>
    <property type="match status" value="1"/>
</dbReference>
<dbReference type="InterPro" id="IPR037682">
    <property type="entry name" value="TonB_C"/>
</dbReference>
<evidence type="ECO:0000256" key="3">
    <source>
        <dbReference type="ARBA" id="ARBA00022448"/>
    </source>
</evidence>
<evidence type="ECO:0000256" key="2">
    <source>
        <dbReference type="ARBA" id="ARBA00006555"/>
    </source>
</evidence>
<comment type="subcellular location">
    <subcellularLocation>
        <location evidence="1">Cell inner membrane</location>
        <topology evidence="1">Single-pass membrane protein</topology>
        <orientation evidence="1">Periplasmic side</orientation>
    </subcellularLocation>
</comment>
<dbReference type="SUPFAM" id="SSF74653">
    <property type="entry name" value="TolA/TonB C-terminal domain"/>
    <property type="match status" value="1"/>
</dbReference>
<organism evidence="11">
    <name type="scientific">marine metagenome</name>
    <dbReference type="NCBI Taxonomy" id="408172"/>
    <lineage>
        <taxon>unclassified sequences</taxon>
        <taxon>metagenomes</taxon>
        <taxon>ecological metagenomes</taxon>
    </lineage>
</organism>
<feature type="non-terminal residue" evidence="11">
    <location>
        <position position="329"/>
    </location>
</feature>
<keyword evidence="7" id="KW-0653">Protein transport</keyword>
<dbReference type="PANTHER" id="PTHR33446">
    <property type="entry name" value="PROTEIN TONB-RELATED"/>
    <property type="match status" value="1"/>
</dbReference>
<dbReference type="PROSITE" id="PS52015">
    <property type="entry name" value="TONB_CTD"/>
    <property type="match status" value="1"/>
</dbReference>
<dbReference type="InterPro" id="IPR011990">
    <property type="entry name" value="TPR-like_helical_dom_sf"/>
</dbReference>
<keyword evidence="3" id="KW-0813">Transport</keyword>
<dbReference type="InterPro" id="IPR006260">
    <property type="entry name" value="TonB/TolA_C"/>
</dbReference>
<accession>A0A382MIW7</accession>
<evidence type="ECO:0000256" key="1">
    <source>
        <dbReference type="ARBA" id="ARBA00004383"/>
    </source>
</evidence>
<dbReference type="Gene3D" id="3.30.1150.10">
    <property type="match status" value="1"/>
</dbReference>
<dbReference type="AlphaFoldDB" id="A0A382MIW7"/>
<evidence type="ECO:0000313" key="11">
    <source>
        <dbReference type="EMBL" id="SVC48428.1"/>
    </source>
</evidence>
<dbReference type="GO" id="GO:0015031">
    <property type="term" value="P:protein transport"/>
    <property type="evidence" value="ECO:0007669"/>
    <property type="project" value="UniProtKB-KW"/>
</dbReference>